<dbReference type="GO" id="GO:0016491">
    <property type="term" value="F:oxidoreductase activity"/>
    <property type="evidence" value="ECO:0007669"/>
    <property type="project" value="InterPro"/>
</dbReference>
<evidence type="ECO:0000313" key="3">
    <source>
        <dbReference type="Proteomes" id="UP000321046"/>
    </source>
</evidence>
<proteinExistence type="predicted"/>
<dbReference type="EMBL" id="VOSL01000015">
    <property type="protein sequence ID" value="TXD41801.1"/>
    <property type="molecule type" value="Genomic_DNA"/>
</dbReference>
<dbReference type="InterPro" id="IPR036188">
    <property type="entry name" value="FAD/NAD-bd_sf"/>
</dbReference>
<feature type="domain" description="Amine oxidase" evidence="1">
    <location>
        <begin position="17"/>
        <end position="329"/>
    </location>
</feature>
<sequence>MNTPEVVDVAVIGAGFGGLSAALTLAERGASLAIFERLTYPGGCASTFRRRGYRFESGATLFSGFGEGQLFARWIERHDLPVRFESMDPLVTLRAPDFELPISSDRQALTASFCALPGAPGDAIERFFDYQRRVADALWQLFDDPTLLPPFTPSNLMRHIARSPGYLVLLGAVGRSVGDLLKRFDLQNFLPLRTYLNAVCQITVQASADEAEAPFALAAMDYFFRGTGHIHGGIGQLAMALSDAIENLGGQVLMADAVRRISRDQDHWVVESRRHTLRARYVVANLLPSALLKLLEDPTLARPSLHRKQRAVEGGWGAAMLYLGVDRQKISRPEAFHLELVDDPHAPFQEGNHIFCSVSGADEKGRAPDDQRVVTVSTHVDMQRYLGGSPEERATYTQAIQDRMRQTLTLRAPELASATLFEMTGSPRTFERFTGRPGGFVGGIPRKKGLHHYRDLGPQQVAQDLYLVGDTAFPGQSTLAVALGGLRTAEHIFNALQ</sequence>
<dbReference type="AlphaFoldDB" id="A0A5C6XJZ4"/>
<name>A0A5C6XJZ4_9DELT</name>
<comment type="caution">
    <text evidence="2">The sequence shown here is derived from an EMBL/GenBank/DDBJ whole genome shotgun (WGS) entry which is preliminary data.</text>
</comment>
<dbReference type="PANTHER" id="PTHR46313">
    <property type="match status" value="1"/>
</dbReference>
<gene>
    <name evidence="2" type="ORF">FRC96_03665</name>
</gene>
<dbReference type="InterPro" id="IPR002937">
    <property type="entry name" value="Amino_oxidase"/>
</dbReference>
<dbReference type="Gene3D" id="3.90.660.50">
    <property type="match status" value="1"/>
</dbReference>
<dbReference type="SUPFAM" id="SSF51905">
    <property type="entry name" value="FAD/NAD(P)-binding domain"/>
    <property type="match status" value="1"/>
</dbReference>
<organism evidence="2 3">
    <name type="scientific">Lujinxingia vulgaris</name>
    <dbReference type="NCBI Taxonomy" id="2600176"/>
    <lineage>
        <taxon>Bacteria</taxon>
        <taxon>Deltaproteobacteria</taxon>
        <taxon>Bradymonadales</taxon>
        <taxon>Lujinxingiaceae</taxon>
        <taxon>Lujinxingia</taxon>
    </lineage>
</organism>
<protein>
    <submittedName>
        <fullName evidence="2">FAD-binding protein</fullName>
    </submittedName>
</protein>
<dbReference type="OrthoDB" id="9794630at2"/>
<dbReference type="Proteomes" id="UP000321046">
    <property type="component" value="Unassembled WGS sequence"/>
</dbReference>
<dbReference type="PANTHER" id="PTHR46313:SF3">
    <property type="entry name" value="PROLYCOPENE ISOMERASE, CHLOROPLASTIC"/>
    <property type="match status" value="1"/>
</dbReference>
<dbReference type="InterPro" id="IPR045892">
    <property type="entry name" value="CrtISO-like"/>
</dbReference>
<dbReference type="GO" id="GO:0016116">
    <property type="term" value="P:carotenoid metabolic process"/>
    <property type="evidence" value="ECO:0007669"/>
    <property type="project" value="InterPro"/>
</dbReference>
<reference evidence="2 3" key="1">
    <citation type="submission" date="2019-08" db="EMBL/GenBank/DDBJ databases">
        <title>Bradymonadales sp. TMQ2.</title>
        <authorList>
            <person name="Liang Q."/>
        </authorList>
    </citation>
    <scope>NUCLEOTIDE SEQUENCE [LARGE SCALE GENOMIC DNA]</scope>
    <source>
        <strain evidence="2 3">TMQ2</strain>
    </source>
</reference>
<evidence type="ECO:0000259" key="1">
    <source>
        <dbReference type="Pfam" id="PF01593"/>
    </source>
</evidence>
<evidence type="ECO:0000313" key="2">
    <source>
        <dbReference type="EMBL" id="TXD41801.1"/>
    </source>
</evidence>
<dbReference type="RefSeq" id="WP_146972800.1">
    <property type="nucleotide sequence ID" value="NZ_VOSL01000015.1"/>
</dbReference>
<accession>A0A5C6XJZ4</accession>
<dbReference type="Pfam" id="PF01593">
    <property type="entry name" value="Amino_oxidase"/>
    <property type="match status" value="1"/>
</dbReference>
<dbReference type="Gene3D" id="3.50.50.60">
    <property type="entry name" value="FAD/NAD(P)-binding domain"/>
    <property type="match status" value="2"/>
</dbReference>